<dbReference type="InterPro" id="IPR000436">
    <property type="entry name" value="Sushi_SCR_CCP_dom"/>
</dbReference>
<evidence type="ECO:0000256" key="2">
    <source>
        <dbReference type="ARBA" id="ARBA00022659"/>
    </source>
</evidence>
<feature type="domain" description="Sushi" evidence="7">
    <location>
        <begin position="95"/>
        <end position="155"/>
    </location>
</feature>
<feature type="disulfide bond" evidence="5">
    <location>
        <begin position="191"/>
        <end position="218"/>
    </location>
</feature>
<evidence type="ECO:0000259" key="7">
    <source>
        <dbReference type="PROSITE" id="PS50923"/>
    </source>
</evidence>
<dbReference type="PROSITE" id="PS50923">
    <property type="entry name" value="SUSHI"/>
    <property type="match status" value="12"/>
</dbReference>
<reference evidence="8" key="1">
    <citation type="submission" date="2015-07" db="EMBL/GenBank/DDBJ databases">
        <title>MeaNS - Measles Nucleotide Surveillance Program.</title>
        <authorList>
            <person name="Tran T."/>
            <person name="Druce J."/>
        </authorList>
    </citation>
    <scope>NUCLEOTIDE SEQUENCE</scope>
    <source>
        <strain evidence="8">UCB-OBI-ISO-001</strain>
        <tissue evidence="8">Gonad</tissue>
    </source>
</reference>
<dbReference type="SMART" id="SM00032">
    <property type="entry name" value="CCP"/>
    <property type="match status" value="13"/>
</dbReference>
<feature type="domain" description="Sushi" evidence="7">
    <location>
        <begin position="285"/>
        <end position="348"/>
    </location>
</feature>
<dbReference type="OrthoDB" id="6059598at2759"/>
<evidence type="ECO:0000256" key="1">
    <source>
        <dbReference type="ARBA" id="ARBA00004328"/>
    </source>
</evidence>
<feature type="domain" description="Sushi" evidence="7">
    <location>
        <begin position="156"/>
        <end position="220"/>
    </location>
</feature>
<feature type="domain" description="Sushi" evidence="7">
    <location>
        <begin position="816"/>
        <end position="876"/>
    </location>
</feature>
<dbReference type="AlphaFoldDB" id="A0A0L8I1F9"/>
<feature type="signal peptide" evidence="6">
    <location>
        <begin position="1"/>
        <end position="28"/>
    </location>
</feature>
<dbReference type="PANTHER" id="PTHR45785">
    <property type="entry name" value="COMPLEMENT FACTOR H-RELATED"/>
    <property type="match status" value="1"/>
</dbReference>
<feature type="domain" description="Sushi" evidence="7">
    <location>
        <begin position="484"/>
        <end position="553"/>
    </location>
</feature>
<feature type="chain" id="PRO_5005584100" description="Sushi domain-containing protein" evidence="6">
    <location>
        <begin position="29"/>
        <end position="878"/>
    </location>
</feature>
<dbReference type="InterPro" id="IPR035976">
    <property type="entry name" value="Sushi/SCR/CCP_sf"/>
</dbReference>
<organism evidence="8">
    <name type="scientific">Octopus bimaculoides</name>
    <name type="common">California two-spotted octopus</name>
    <dbReference type="NCBI Taxonomy" id="37653"/>
    <lineage>
        <taxon>Eukaryota</taxon>
        <taxon>Metazoa</taxon>
        <taxon>Spiralia</taxon>
        <taxon>Lophotrochozoa</taxon>
        <taxon>Mollusca</taxon>
        <taxon>Cephalopoda</taxon>
        <taxon>Coleoidea</taxon>
        <taxon>Octopodiformes</taxon>
        <taxon>Octopoda</taxon>
        <taxon>Incirrata</taxon>
        <taxon>Octopodidae</taxon>
        <taxon>Octopus</taxon>
    </lineage>
</organism>
<sequence length="878" mass="96995">MVKFQGKMDLYFCIFLILAFVEKLFVEGAIIGGNCTLPDIQNGLVVHFNPDEPKIVRHNEIVDVSCNKGYSLDGSPEIICRNGLWTTDLPVCQPKKCSVVSIPNGIITSNSSSTEPISHKTYIYINCSQGFVLDGISSLFCNFGKWSSEIPSCIPMHCQPDDVDNGILIHEGIVVQSSKKIPHEDTIMVSCLNGYTVSRDFSHLTCQFGKWSHSFPSCEPEPCVPYKVPNGRVLYSGQDISAETKVHDSHTATVICGSDYILHGESALTCSKGVWSDEFPTCLPKFCSSQLVAQGEVLYFGKELQKETNIEHRSSVYITCKPGYVNIGSTKVTCSYGHWSQNFPTCVPRSCHAQTVLHGMVKYLEQKLINVCSTLSDGLVSHSHVISVECLEGFKLQGSDILTCKFGNWSDNFPECHPASCDTEAVENGEVVDEEGNEITTAVHSQQVLILCNNGYRLPRENAASMIKCYYGEWTYPFPSCVPANCSANAVLNGQVSYNDSVVDFNMLDPKPLQVPHKQYVEISCMKGFSTTDRAKVMCVSGKWSQRFPTCYPQSCNAYTVENGITQIVEQNAVLTEWSHPVLHGLSVNISCKVGHELSGPSNLKCLYGNWTGDFPECTPKSCLVEKVKNGKERYINEKTTSFVKHDMFLHISCDDGYQLIGSSKIKCSGGFWCSALPSCEPKQCQVKEVPGCNIQVNGKQLVVYDRPVEHLSIAVIKCHRGFVVNGIPKVQCLFGKWSSEFPTCKELVCEAPTIMNGKLKDVSTGKFVNAGDTVAANVSLTVECDRDHSLKGPPIVAKCDMAKWTNELQSCEKNTYCRELKVDKEVQVNYNYPLSEGSVAKFTCKNDFCFKSNDEKAICGKNGQWIIGNIPTCDCGS</sequence>
<feature type="domain" description="Sushi" evidence="7">
    <location>
        <begin position="370"/>
        <end position="418"/>
    </location>
</feature>
<dbReference type="PANTHER" id="PTHR45785:SF2">
    <property type="entry name" value="COMPLEMENT FACTOR H-RELATED"/>
    <property type="match status" value="1"/>
</dbReference>
<dbReference type="KEGG" id="obi:106867295"/>
<feature type="domain" description="Sushi" evidence="7">
    <location>
        <begin position="554"/>
        <end position="620"/>
    </location>
</feature>
<comment type="caution">
    <text evidence="5">Lacks conserved residue(s) required for the propagation of feature annotation.</text>
</comment>
<proteinExistence type="predicted"/>
<feature type="domain" description="Sushi" evidence="7">
    <location>
        <begin position="419"/>
        <end position="483"/>
    </location>
</feature>
<dbReference type="CDD" id="cd00033">
    <property type="entry name" value="CCP"/>
    <property type="match status" value="9"/>
</dbReference>
<comment type="subcellular location">
    <subcellularLocation>
        <location evidence="1">Virion</location>
    </subcellularLocation>
</comment>
<dbReference type="STRING" id="37653.A0A0L8I1F9"/>
<feature type="domain" description="Sushi" evidence="7">
    <location>
        <begin position="221"/>
        <end position="284"/>
    </location>
</feature>
<keyword evidence="4 5" id="KW-1015">Disulfide bond</keyword>
<keyword evidence="2 5" id="KW-0768">Sushi</keyword>
<feature type="domain" description="Sushi" evidence="7">
    <location>
        <begin position="683"/>
        <end position="747"/>
    </location>
</feature>
<dbReference type="InterPro" id="IPR051503">
    <property type="entry name" value="ComplSys_Reg/VirEntry_Med"/>
</dbReference>
<evidence type="ECO:0000256" key="6">
    <source>
        <dbReference type="SAM" id="SignalP"/>
    </source>
</evidence>
<dbReference type="Gene3D" id="2.10.70.10">
    <property type="entry name" value="Complement Module, domain 1"/>
    <property type="match status" value="11"/>
</dbReference>
<evidence type="ECO:0000256" key="4">
    <source>
        <dbReference type="ARBA" id="ARBA00023157"/>
    </source>
</evidence>
<dbReference type="OMA" id="SCDSNKW"/>
<dbReference type="SUPFAM" id="SSF57535">
    <property type="entry name" value="Complement control module/SCR domain"/>
    <property type="match status" value="11"/>
</dbReference>
<keyword evidence="3 6" id="KW-0732">Signal</keyword>
<evidence type="ECO:0000256" key="3">
    <source>
        <dbReference type="ARBA" id="ARBA00022729"/>
    </source>
</evidence>
<name>A0A0L8I1F9_OCTBM</name>
<dbReference type="EMBL" id="KQ416765">
    <property type="protein sequence ID" value="KOF95338.1"/>
    <property type="molecule type" value="Genomic_DNA"/>
</dbReference>
<evidence type="ECO:0000256" key="5">
    <source>
        <dbReference type="PROSITE-ProRule" id="PRU00302"/>
    </source>
</evidence>
<protein>
    <recommendedName>
        <fullName evidence="7">Sushi domain-containing protein</fullName>
    </recommendedName>
</protein>
<feature type="domain" description="Sushi" evidence="7">
    <location>
        <begin position="621"/>
        <end position="682"/>
    </location>
</feature>
<feature type="domain" description="Sushi" evidence="7">
    <location>
        <begin position="33"/>
        <end position="94"/>
    </location>
</feature>
<accession>A0A0L8I1F9</accession>
<dbReference type="Pfam" id="PF00084">
    <property type="entry name" value="Sushi"/>
    <property type="match status" value="11"/>
</dbReference>
<gene>
    <name evidence="8" type="ORF">OCBIM_22038765mg</name>
</gene>
<evidence type="ECO:0000313" key="8">
    <source>
        <dbReference type="EMBL" id="KOF95338.1"/>
    </source>
</evidence>